<reference evidence="2 5" key="2">
    <citation type="submission" date="2019-11" db="EMBL/GenBank/DDBJ databases">
        <title>Draft genome sequences of five Paenibacillus species of dairy origin.</title>
        <authorList>
            <person name="Olajide A.M."/>
            <person name="Chen S."/>
            <person name="Lapointe G."/>
        </authorList>
    </citation>
    <scope>NUCLEOTIDE SEQUENCE [LARGE SCALE GENOMIC DNA]</scope>
    <source>
        <strain evidence="2 5">3CS1</strain>
    </source>
</reference>
<dbReference type="Proteomes" id="UP000215596">
    <property type="component" value="Unassembled WGS sequence"/>
</dbReference>
<organism evidence="3 4">
    <name type="scientific">Paenibacillus campinasensis</name>
    <dbReference type="NCBI Taxonomy" id="66347"/>
    <lineage>
        <taxon>Bacteria</taxon>
        <taxon>Bacillati</taxon>
        <taxon>Bacillota</taxon>
        <taxon>Bacilli</taxon>
        <taxon>Bacillales</taxon>
        <taxon>Paenibacillaceae</taxon>
        <taxon>Paenibacillus</taxon>
    </lineage>
</organism>
<dbReference type="Pfam" id="PF03009">
    <property type="entry name" value="GDPD"/>
    <property type="match status" value="1"/>
</dbReference>
<evidence type="ECO:0000259" key="1">
    <source>
        <dbReference type="PROSITE" id="PS51704"/>
    </source>
</evidence>
<dbReference type="EMBL" id="NPBY01000015">
    <property type="protein sequence ID" value="PAD78895.1"/>
    <property type="molecule type" value="Genomic_DNA"/>
</dbReference>
<dbReference type="OrthoDB" id="384721at2"/>
<dbReference type="InterPro" id="IPR017946">
    <property type="entry name" value="PLC-like_Pdiesterase_TIM-brl"/>
</dbReference>
<evidence type="ECO:0000313" key="2">
    <source>
        <dbReference type="EMBL" id="MUG65577.1"/>
    </source>
</evidence>
<dbReference type="GO" id="GO:0008081">
    <property type="term" value="F:phosphoric diester hydrolase activity"/>
    <property type="evidence" value="ECO:0007669"/>
    <property type="project" value="InterPro"/>
</dbReference>
<evidence type="ECO:0000313" key="4">
    <source>
        <dbReference type="Proteomes" id="UP000215596"/>
    </source>
</evidence>
<dbReference type="Proteomes" id="UP000435177">
    <property type="component" value="Unassembled WGS sequence"/>
</dbReference>
<dbReference type="PANTHER" id="PTHR46211">
    <property type="entry name" value="GLYCEROPHOSPHORYL DIESTER PHOSPHODIESTERASE"/>
    <property type="match status" value="1"/>
</dbReference>
<comment type="caution">
    <text evidence="3">The sequence shown here is derived from an EMBL/GenBank/DDBJ whole genome shotgun (WGS) entry which is preliminary data.</text>
</comment>
<feature type="domain" description="GP-PDE" evidence="1">
    <location>
        <begin position="3"/>
        <end position="240"/>
    </location>
</feature>
<dbReference type="InterPro" id="IPR030395">
    <property type="entry name" value="GP_PDE_dom"/>
</dbReference>
<protein>
    <submittedName>
        <fullName evidence="3">Glycerophosphodiester phosphodiesterase</fullName>
    </submittedName>
</protein>
<dbReference type="PROSITE" id="PS51704">
    <property type="entry name" value="GP_PDE"/>
    <property type="match status" value="1"/>
</dbReference>
<sequence length="259" mass="29414">MNNLCVAHRGFSGKAPENTRAAIQMAMDEPFVEWLEIDVQMTRDGVPVVIHDFSVDRTTTGRGKVKDLTWQEIRKMDAGIWKGRQFAGEQIPSLDEVLQLVKGRLKVNIELKTSGNMYPGLEEKVLACVETHDMLSDIVLTSFEPKALVTAKELEPKVRTGLIIDSHPRNLLSRLKRMKCTFLSIGYSHLDAAFAADLVKNGITPMAWTVDDPKVMRSLARMNPEIMICTNRPDTWGQIFMSKLGQKISFWRRIWRGWA</sequence>
<proteinExistence type="predicted"/>
<dbReference type="PANTHER" id="PTHR46211:SF1">
    <property type="entry name" value="GLYCEROPHOSPHODIESTER PHOSPHODIESTERASE, CYTOPLASMIC"/>
    <property type="match status" value="1"/>
</dbReference>
<dbReference type="EMBL" id="WOAA01000003">
    <property type="protein sequence ID" value="MUG65577.1"/>
    <property type="molecule type" value="Genomic_DNA"/>
</dbReference>
<dbReference type="SUPFAM" id="SSF51695">
    <property type="entry name" value="PLC-like phosphodiesterases"/>
    <property type="match status" value="1"/>
</dbReference>
<evidence type="ECO:0000313" key="5">
    <source>
        <dbReference type="Proteomes" id="UP000435177"/>
    </source>
</evidence>
<dbReference type="Gene3D" id="3.20.20.190">
    <property type="entry name" value="Phosphatidylinositol (PI) phosphodiesterase"/>
    <property type="match status" value="1"/>
</dbReference>
<name>A0A268F0I9_9BACL</name>
<dbReference type="GO" id="GO:0006629">
    <property type="term" value="P:lipid metabolic process"/>
    <property type="evidence" value="ECO:0007669"/>
    <property type="project" value="InterPro"/>
</dbReference>
<dbReference type="AlphaFoldDB" id="A0A268F0I9"/>
<gene>
    <name evidence="3" type="ORF">CHH67_05435</name>
    <name evidence="2" type="ORF">GNP94_06090</name>
</gene>
<accession>A0A268F0I9</accession>
<dbReference type="RefSeq" id="WP_095263977.1">
    <property type="nucleotide sequence ID" value="NZ_NPBY01000015.1"/>
</dbReference>
<keyword evidence="5" id="KW-1185">Reference proteome</keyword>
<reference evidence="3 4" key="1">
    <citation type="submission" date="2017-07" db="EMBL/GenBank/DDBJ databases">
        <title>Isolation and whole genome analysis of endospore-forming bacteria from heroin.</title>
        <authorList>
            <person name="Kalinowski J."/>
            <person name="Ahrens B."/>
            <person name="Al-Dilaimi A."/>
            <person name="Winkler A."/>
            <person name="Wibberg D."/>
            <person name="Schleenbecker U."/>
            <person name="Ruckert C."/>
            <person name="Wolfel R."/>
            <person name="Grass G."/>
        </authorList>
    </citation>
    <scope>NUCLEOTIDE SEQUENCE [LARGE SCALE GENOMIC DNA]</scope>
    <source>
        <strain evidence="3 4">7537-G1</strain>
    </source>
</reference>
<evidence type="ECO:0000313" key="3">
    <source>
        <dbReference type="EMBL" id="PAD78895.1"/>
    </source>
</evidence>